<keyword evidence="5" id="KW-0479">Metal-binding</keyword>
<keyword evidence="6" id="KW-0808">Transferase</keyword>
<evidence type="ECO:0000256" key="1">
    <source>
        <dbReference type="ARBA" id="ARBA00001968"/>
    </source>
</evidence>
<organism evidence="6 7">
    <name type="scientific">Phyllobacterium phragmitis</name>
    <dbReference type="NCBI Taxonomy" id="2670329"/>
    <lineage>
        <taxon>Bacteria</taxon>
        <taxon>Pseudomonadati</taxon>
        <taxon>Pseudomonadota</taxon>
        <taxon>Alphaproteobacteria</taxon>
        <taxon>Hyphomicrobiales</taxon>
        <taxon>Phyllobacteriaceae</taxon>
        <taxon>Phyllobacterium</taxon>
    </lineage>
</organism>
<dbReference type="EMBL" id="PVBR01000012">
    <property type="protein sequence ID" value="PRD42458.1"/>
    <property type="molecule type" value="Genomic_DNA"/>
</dbReference>
<dbReference type="GO" id="GO:0032259">
    <property type="term" value="P:methylation"/>
    <property type="evidence" value="ECO:0007669"/>
    <property type="project" value="UniProtKB-KW"/>
</dbReference>
<sequence length="226" mass="23469">MAIGFRIHNRAKVASRDLVDSFAKLPVANVSDAMSRMTAAGPTLRPMHVSGGMAGVAVTIKSRPGDNLMLHKAIDMAVPGDVIVVDAGGDLSNALMGELMLAYAVKKGVAGFVLNAAIRDVDAFVATNLPTFAAGVTHRGPYKDGPGEINVPISIGGMVIDPGDIMLGDSDGVLCVPLADAEEILAKTQAKQDAETKQMQAIADGTNDRSWVDAALKKLGCAFPET</sequence>
<accession>A0A2S9IPK1</accession>
<evidence type="ECO:0000256" key="5">
    <source>
        <dbReference type="PIRSR" id="PIRSR605493-1"/>
    </source>
</evidence>
<evidence type="ECO:0000313" key="6">
    <source>
        <dbReference type="EMBL" id="PRD42458.1"/>
    </source>
</evidence>
<name>A0A2S9IPK1_9HYPH</name>
<evidence type="ECO:0000256" key="2">
    <source>
        <dbReference type="ARBA" id="ARBA00016549"/>
    </source>
</evidence>
<feature type="binding site" evidence="5">
    <location>
        <begin position="97"/>
        <end position="100"/>
    </location>
    <ligand>
        <name>substrate</name>
    </ligand>
</feature>
<dbReference type="CDD" id="cd16841">
    <property type="entry name" value="RraA_family"/>
    <property type="match status" value="1"/>
</dbReference>
<feature type="binding site" evidence="5">
    <location>
        <position position="120"/>
    </location>
    <ligand>
        <name>Mg(2+)</name>
        <dbReference type="ChEBI" id="CHEBI:18420"/>
    </ligand>
</feature>
<comment type="caution">
    <text evidence="6">The sequence shown here is derived from an EMBL/GenBank/DDBJ whole genome shotgun (WGS) entry which is preliminary data.</text>
</comment>
<dbReference type="GO" id="GO:0008168">
    <property type="term" value="F:methyltransferase activity"/>
    <property type="evidence" value="ECO:0007669"/>
    <property type="project" value="UniProtKB-KW"/>
</dbReference>
<dbReference type="NCBIfam" id="NF004850">
    <property type="entry name" value="PRK06201.1"/>
    <property type="match status" value="1"/>
</dbReference>
<dbReference type="GO" id="GO:0046872">
    <property type="term" value="F:metal ion binding"/>
    <property type="evidence" value="ECO:0007669"/>
    <property type="project" value="UniProtKB-KW"/>
</dbReference>
<dbReference type="InterPro" id="IPR036704">
    <property type="entry name" value="RraA/RraA-like_sf"/>
</dbReference>
<comment type="cofactor">
    <cofactor evidence="5">
        <name>Mg(2+)</name>
        <dbReference type="ChEBI" id="CHEBI:18420"/>
    </cofactor>
</comment>
<gene>
    <name evidence="6" type="ORF">C5748_16920</name>
</gene>
<dbReference type="Proteomes" id="UP000239434">
    <property type="component" value="Unassembled WGS sequence"/>
</dbReference>
<dbReference type="PANTHER" id="PTHR33254:SF4">
    <property type="entry name" value="4-HYDROXY-4-METHYL-2-OXOGLUTARATE ALDOLASE 3-RELATED"/>
    <property type="match status" value="1"/>
</dbReference>
<dbReference type="RefSeq" id="WP_105743097.1">
    <property type="nucleotide sequence ID" value="NZ_PVBR01000012.1"/>
</dbReference>
<evidence type="ECO:0000256" key="4">
    <source>
        <dbReference type="ARBA" id="ARBA00030169"/>
    </source>
</evidence>
<dbReference type="AlphaFoldDB" id="A0A2S9IPK1"/>
<dbReference type="InterPro" id="IPR005493">
    <property type="entry name" value="RraA/RraA-like"/>
</dbReference>
<dbReference type="Gene3D" id="3.50.30.40">
    <property type="entry name" value="Ribonuclease E inhibitor RraA/RraA-like"/>
    <property type="match status" value="1"/>
</dbReference>
<evidence type="ECO:0000313" key="7">
    <source>
        <dbReference type="Proteomes" id="UP000239434"/>
    </source>
</evidence>
<protein>
    <recommendedName>
        <fullName evidence="2">Putative 4-hydroxy-4-methyl-2-oxoglutarate aldolase</fullName>
    </recommendedName>
    <alternativeName>
        <fullName evidence="3">Regulator of ribonuclease activity homolog</fullName>
    </alternativeName>
    <alternativeName>
        <fullName evidence="4">RraA-like protein</fullName>
    </alternativeName>
</protein>
<keyword evidence="6" id="KW-0489">Methyltransferase</keyword>
<feature type="binding site" evidence="5">
    <location>
        <position position="119"/>
    </location>
    <ligand>
        <name>substrate</name>
    </ligand>
</feature>
<proteinExistence type="predicted"/>
<dbReference type="PANTHER" id="PTHR33254">
    <property type="entry name" value="4-HYDROXY-4-METHYL-2-OXOGLUTARATE ALDOLASE 3-RELATED"/>
    <property type="match status" value="1"/>
</dbReference>
<keyword evidence="7" id="KW-1185">Reference proteome</keyword>
<keyword evidence="5" id="KW-0460">Magnesium</keyword>
<dbReference type="Pfam" id="PF03737">
    <property type="entry name" value="RraA-like"/>
    <property type="match status" value="1"/>
</dbReference>
<evidence type="ECO:0000256" key="3">
    <source>
        <dbReference type="ARBA" id="ARBA00029596"/>
    </source>
</evidence>
<comment type="cofactor">
    <cofactor evidence="1">
        <name>a divalent metal cation</name>
        <dbReference type="ChEBI" id="CHEBI:60240"/>
    </cofactor>
</comment>
<dbReference type="SUPFAM" id="SSF89562">
    <property type="entry name" value="RraA-like"/>
    <property type="match status" value="1"/>
</dbReference>
<reference evidence="6 7" key="1">
    <citation type="submission" date="2018-02" db="EMBL/GenBank/DDBJ databases">
        <title>The draft genome of Phyllobacterium sp. 1N-3.</title>
        <authorList>
            <person name="Liu L."/>
            <person name="Li L."/>
            <person name="Zhang X."/>
            <person name="Wang T."/>
            <person name="Liang L."/>
        </authorList>
    </citation>
    <scope>NUCLEOTIDE SEQUENCE [LARGE SCALE GENOMIC DNA]</scope>
    <source>
        <strain evidence="6 7">1N-3</strain>
    </source>
</reference>